<dbReference type="RefSeq" id="WP_378265129.1">
    <property type="nucleotide sequence ID" value="NZ_JBHUKR010000007.1"/>
</dbReference>
<comment type="subcellular location">
    <subcellularLocation>
        <location evidence="1">Cell membrane</location>
        <topology evidence="1">Multi-pass membrane protein</topology>
    </subcellularLocation>
</comment>
<dbReference type="EMBL" id="JBHUKR010000007">
    <property type="protein sequence ID" value="MFD2417399.1"/>
    <property type="molecule type" value="Genomic_DNA"/>
</dbReference>
<keyword evidence="2" id="KW-1003">Cell membrane</keyword>
<proteinExistence type="predicted"/>
<name>A0ABW5FQT6_9PSEU</name>
<evidence type="ECO:0000256" key="1">
    <source>
        <dbReference type="ARBA" id="ARBA00004651"/>
    </source>
</evidence>
<dbReference type="InterPro" id="IPR011701">
    <property type="entry name" value="MFS"/>
</dbReference>
<dbReference type="InterPro" id="IPR036259">
    <property type="entry name" value="MFS_trans_sf"/>
</dbReference>
<dbReference type="Gene3D" id="1.20.1250.20">
    <property type="entry name" value="MFS general substrate transporter like domains"/>
    <property type="match status" value="1"/>
</dbReference>
<keyword evidence="9" id="KW-1185">Reference proteome</keyword>
<accession>A0ABW5FQT6</accession>
<evidence type="ECO:0000313" key="9">
    <source>
        <dbReference type="Proteomes" id="UP001597417"/>
    </source>
</evidence>
<feature type="transmembrane region" description="Helical" evidence="7">
    <location>
        <begin position="520"/>
        <end position="542"/>
    </location>
</feature>
<dbReference type="PANTHER" id="PTHR23513:SF18">
    <property type="entry name" value="INTEGRAL MEMBRANE PROTEIN"/>
    <property type="match status" value="1"/>
</dbReference>
<dbReference type="SUPFAM" id="SSF103473">
    <property type="entry name" value="MFS general substrate transporter"/>
    <property type="match status" value="1"/>
</dbReference>
<feature type="transmembrane region" description="Helical" evidence="7">
    <location>
        <begin position="248"/>
        <end position="266"/>
    </location>
</feature>
<evidence type="ECO:0000256" key="5">
    <source>
        <dbReference type="ARBA" id="ARBA00023136"/>
    </source>
</evidence>
<feature type="transmembrane region" description="Helical" evidence="7">
    <location>
        <begin position="224"/>
        <end position="242"/>
    </location>
</feature>
<feature type="transmembrane region" description="Helical" evidence="7">
    <location>
        <begin position="286"/>
        <end position="303"/>
    </location>
</feature>
<reference evidence="9" key="1">
    <citation type="journal article" date="2019" name="Int. J. Syst. Evol. Microbiol.">
        <title>The Global Catalogue of Microorganisms (GCM) 10K type strain sequencing project: providing services to taxonomists for standard genome sequencing and annotation.</title>
        <authorList>
            <consortium name="The Broad Institute Genomics Platform"/>
            <consortium name="The Broad Institute Genome Sequencing Center for Infectious Disease"/>
            <person name="Wu L."/>
            <person name="Ma J."/>
        </authorList>
    </citation>
    <scope>NUCLEOTIDE SEQUENCE [LARGE SCALE GENOMIC DNA]</scope>
    <source>
        <strain evidence="9">CGMCC 4.7645</strain>
    </source>
</reference>
<evidence type="ECO:0000313" key="8">
    <source>
        <dbReference type="EMBL" id="MFD2417399.1"/>
    </source>
</evidence>
<feature type="compositionally biased region" description="Basic and acidic residues" evidence="6">
    <location>
        <begin position="56"/>
        <end position="66"/>
    </location>
</feature>
<evidence type="ECO:0000256" key="6">
    <source>
        <dbReference type="SAM" id="MobiDB-lite"/>
    </source>
</evidence>
<sequence>MGRKRKWTPEPGTGQPWHPHAPAGHGSPPADEAPAGTVPLGNRGARSYPPRQAPPRRTEPLYEHYNTDGYPPRETPGTRFARPTEAPGGPTRYGPPPREETHRTYSEAAAGTLPRVPKKITVTRVAALRSRELSGRAVAAFRRATRADGADKSGLTSLTYAVMLNYASDAAMAVALANTLFFAATSGQGRGRVALYLLITIAPFALVAPVIGPALDRIQRGRRLAMSVSSLGQGLMAVIMAMHFDDWGLYPAALGMMVLSKSFTVLKSAITPRVLPRDITLSKTNARLTVFGLIAGGVFGALASGVNSLAGAPGALWFTALICVGAAWQSMRIPAWVEVTEGEVPTSLKMRTGQKKQRQPLGSTVVVALWGNGSIRVLTGFLMMFAAFAVKAHAEQTGESPFVQLLLLGLVGVAAGAGGFVGNALGSRLQFGHPNQVVLIAGAATLGATVLAAVLAGIATAAIVGLVGATASALAKVSLDAVIQQELPEESRASAFGRSETVLQLAWCFGGAVGLLLPPVYWIGFLTVSLLLAVGLTQTYLLRRGSSLVPWLRVTQPPRPAPATDS</sequence>
<feature type="transmembrane region" description="Helical" evidence="7">
    <location>
        <begin position="437"/>
        <end position="467"/>
    </location>
</feature>
<feature type="transmembrane region" description="Helical" evidence="7">
    <location>
        <begin position="193"/>
        <end position="212"/>
    </location>
</feature>
<feature type="region of interest" description="Disordered" evidence="6">
    <location>
        <begin position="1"/>
        <end position="101"/>
    </location>
</feature>
<keyword evidence="5 7" id="KW-0472">Membrane</keyword>
<feature type="transmembrane region" description="Helical" evidence="7">
    <location>
        <begin position="365"/>
        <end position="390"/>
    </location>
</feature>
<feature type="compositionally biased region" description="Low complexity" evidence="6">
    <location>
        <begin position="14"/>
        <end position="30"/>
    </location>
</feature>
<dbReference type="PANTHER" id="PTHR23513">
    <property type="entry name" value="INTEGRAL MEMBRANE EFFLUX PROTEIN-RELATED"/>
    <property type="match status" value="1"/>
</dbReference>
<feature type="transmembrane region" description="Helical" evidence="7">
    <location>
        <begin position="309"/>
        <end position="328"/>
    </location>
</feature>
<evidence type="ECO:0000256" key="3">
    <source>
        <dbReference type="ARBA" id="ARBA00022692"/>
    </source>
</evidence>
<organism evidence="8 9">
    <name type="scientific">Amycolatopsis pigmentata</name>
    <dbReference type="NCBI Taxonomy" id="450801"/>
    <lineage>
        <taxon>Bacteria</taxon>
        <taxon>Bacillati</taxon>
        <taxon>Actinomycetota</taxon>
        <taxon>Actinomycetes</taxon>
        <taxon>Pseudonocardiales</taxon>
        <taxon>Pseudonocardiaceae</taxon>
        <taxon>Amycolatopsis</taxon>
    </lineage>
</organism>
<feature type="transmembrane region" description="Helical" evidence="7">
    <location>
        <begin position="402"/>
        <end position="425"/>
    </location>
</feature>
<dbReference type="Proteomes" id="UP001597417">
    <property type="component" value="Unassembled WGS sequence"/>
</dbReference>
<evidence type="ECO:0000256" key="4">
    <source>
        <dbReference type="ARBA" id="ARBA00022989"/>
    </source>
</evidence>
<keyword evidence="4 7" id="KW-1133">Transmembrane helix</keyword>
<evidence type="ECO:0000256" key="2">
    <source>
        <dbReference type="ARBA" id="ARBA00022475"/>
    </source>
</evidence>
<comment type="caution">
    <text evidence="8">The sequence shown here is derived from an EMBL/GenBank/DDBJ whole genome shotgun (WGS) entry which is preliminary data.</text>
</comment>
<keyword evidence="3 7" id="KW-0812">Transmembrane</keyword>
<feature type="transmembrane region" description="Helical" evidence="7">
    <location>
        <begin position="158"/>
        <end position="181"/>
    </location>
</feature>
<protein>
    <submittedName>
        <fullName evidence="8">MFS transporter</fullName>
    </submittedName>
</protein>
<evidence type="ECO:0000256" key="7">
    <source>
        <dbReference type="SAM" id="Phobius"/>
    </source>
</evidence>
<gene>
    <name evidence="8" type="ORF">ACFSXZ_13800</name>
</gene>
<dbReference type="Pfam" id="PF07690">
    <property type="entry name" value="MFS_1"/>
    <property type="match status" value="1"/>
</dbReference>